<dbReference type="Pfam" id="PF13807">
    <property type="entry name" value="GNVR"/>
    <property type="match status" value="1"/>
</dbReference>
<keyword evidence="19" id="KW-1185">Reference proteome</keyword>
<evidence type="ECO:0000256" key="2">
    <source>
        <dbReference type="ARBA" id="ARBA00008883"/>
    </source>
</evidence>
<feature type="domain" description="Polysaccharide chain length determinant N-terminal" evidence="15">
    <location>
        <begin position="22"/>
        <end position="116"/>
    </location>
</feature>
<evidence type="ECO:0000256" key="3">
    <source>
        <dbReference type="ARBA" id="ARBA00022475"/>
    </source>
</evidence>
<dbReference type="SUPFAM" id="SSF52540">
    <property type="entry name" value="P-loop containing nucleoside triphosphate hydrolases"/>
    <property type="match status" value="1"/>
</dbReference>
<evidence type="ECO:0000256" key="5">
    <source>
        <dbReference type="ARBA" id="ARBA00022679"/>
    </source>
</evidence>
<dbReference type="FunFam" id="3.40.50.300:FF:000527">
    <property type="entry name" value="Tyrosine-protein kinase etk"/>
    <property type="match status" value="1"/>
</dbReference>
<dbReference type="GO" id="GO:0005886">
    <property type="term" value="C:plasma membrane"/>
    <property type="evidence" value="ECO:0007669"/>
    <property type="project" value="UniProtKB-SubCell"/>
</dbReference>
<evidence type="ECO:0000256" key="1">
    <source>
        <dbReference type="ARBA" id="ARBA00004429"/>
    </source>
</evidence>
<dbReference type="Gene3D" id="1.10.287.1490">
    <property type="match status" value="1"/>
</dbReference>
<evidence type="ECO:0000256" key="9">
    <source>
        <dbReference type="ARBA" id="ARBA00022840"/>
    </source>
</evidence>
<evidence type="ECO:0000259" key="17">
    <source>
        <dbReference type="Pfam" id="PF13807"/>
    </source>
</evidence>
<evidence type="ECO:0000256" key="11">
    <source>
        <dbReference type="ARBA" id="ARBA00023136"/>
    </source>
</evidence>
<feature type="transmembrane region" description="Helical" evidence="14">
    <location>
        <begin position="39"/>
        <end position="57"/>
    </location>
</feature>
<dbReference type="Proteomes" id="UP000190341">
    <property type="component" value="Unassembled WGS sequence"/>
</dbReference>
<dbReference type="RefSeq" id="WP_229730978.1">
    <property type="nucleotide sequence ID" value="NZ_BMCL01000003.1"/>
</dbReference>
<reference evidence="18 19" key="1">
    <citation type="submission" date="2017-02" db="EMBL/GenBank/DDBJ databases">
        <authorList>
            <person name="Peterson S.W."/>
        </authorList>
    </citation>
    <scope>NUCLEOTIDE SEQUENCE [LARGE SCALE GENOMIC DNA]</scope>
    <source>
        <strain evidence="18 19">P15</strain>
    </source>
</reference>
<dbReference type="Pfam" id="PF02706">
    <property type="entry name" value="Wzz"/>
    <property type="match status" value="1"/>
</dbReference>
<gene>
    <name evidence="18" type="ORF">SAMN06296058_0202</name>
</gene>
<dbReference type="GO" id="GO:0042802">
    <property type="term" value="F:identical protein binding"/>
    <property type="evidence" value="ECO:0007669"/>
    <property type="project" value="UniProtKB-ARBA"/>
</dbReference>
<keyword evidence="9" id="KW-0067">ATP-binding</keyword>
<dbReference type="InterPro" id="IPR032807">
    <property type="entry name" value="GNVR"/>
</dbReference>
<dbReference type="PANTHER" id="PTHR32309:SF32">
    <property type="entry name" value="TYROSINE-PROTEIN KINASE ETK-RELATED"/>
    <property type="match status" value="1"/>
</dbReference>
<evidence type="ECO:0000313" key="19">
    <source>
        <dbReference type="Proteomes" id="UP000190341"/>
    </source>
</evidence>
<evidence type="ECO:0000256" key="8">
    <source>
        <dbReference type="ARBA" id="ARBA00022777"/>
    </source>
</evidence>
<dbReference type="InterPro" id="IPR003856">
    <property type="entry name" value="LPS_length_determ_N"/>
</dbReference>
<evidence type="ECO:0000256" key="10">
    <source>
        <dbReference type="ARBA" id="ARBA00022989"/>
    </source>
</evidence>
<feature type="domain" description="AAA" evidence="16">
    <location>
        <begin position="564"/>
        <end position="678"/>
    </location>
</feature>
<dbReference type="Pfam" id="PF13614">
    <property type="entry name" value="AAA_31"/>
    <property type="match status" value="1"/>
</dbReference>
<dbReference type="STRING" id="428993.SAMN06296058_0202"/>
<dbReference type="InterPro" id="IPR050445">
    <property type="entry name" value="Bact_polysacc_biosynth/exp"/>
</dbReference>
<evidence type="ECO:0000259" key="16">
    <source>
        <dbReference type="Pfam" id="PF13614"/>
    </source>
</evidence>
<keyword evidence="8 18" id="KW-0418">Kinase</keyword>
<dbReference type="NCBIfam" id="TIGR01007">
    <property type="entry name" value="eps_fam"/>
    <property type="match status" value="1"/>
</dbReference>
<evidence type="ECO:0000256" key="7">
    <source>
        <dbReference type="ARBA" id="ARBA00022741"/>
    </source>
</evidence>
<evidence type="ECO:0000256" key="13">
    <source>
        <dbReference type="ARBA" id="ARBA00053015"/>
    </source>
</evidence>
<comment type="subcellular location">
    <subcellularLocation>
        <location evidence="1">Cell inner membrane</location>
        <topology evidence="1">Multi-pass membrane protein</topology>
    </subcellularLocation>
</comment>
<keyword evidence="12" id="KW-0829">Tyrosine-protein kinase</keyword>
<keyword evidence="7" id="KW-0547">Nucleotide-binding</keyword>
<keyword evidence="10 14" id="KW-1133">Transmembrane helix</keyword>
<organism evidence="18 19">
    <name type="scientific">Pseudoxanthomonas indica</name>
    <dbReference type="NCBI Taxonomy" id="428993"/>
    <lineage>
        <taxon>Bacteria</taxon>
        <taxon>Pseudomonadati</taxon>
        <taxon>Pseudomonadota</taxon>
        <taxon>Gammaproteobacteria</taxon>
        <taxon>Lysobacterales</taxon>
        <taxon>Lysobacteraceae</taxon>
        <taxon>Pseudoxanthomonas</taxon>
    </lineage>
</organism>
<evidence type="ECO:0000256" key="4">
    <source>
        <dbReference type="ARBA" id="ARBA00022519"/>
    </source>
</evidence>
<dbReference type="Pfam" id="PF23607">
    <property type="entry name" value="WZC_N"/>
    <property type="match status" value="1"/>
</dbReference>
<dbReference type="AlphaFoldDB" id="A0A1T5ISH1"/>
<keyword evidence="11 14" id="KW-0472">Membrane</keyword>
<dbReference type="Gene3D" id="3.40.50.300">
    <property type="entry name" value="P-loop containing nucleotide triphosphate hydrolases"/>
    <property type="match status" value="1"/>
</dbReference>
<dbReference type="CDD" id="cd05387">
    <property type="entry name" value="BY-kinase"/>
    <property type="match status" value="1"/>
</dbReference>
<dbReference type="PANTHER" id="PTHR32309">
    <property type="entry name" value="TYROSINE-PROTEIN KINASE"/>
    <property type="match status" value="1"/>
</dbReference>
<evidence type="ECO:0000256" key="6">
    <source>
        <dbReference type="ARBA" id="ARBA00022692"/>
    </source>
</evidence>
<dbReference type="InterPro" id="IPR027417">
    <property type="entry name" value="P-loop_NTPase"/>
</dbReference>
<comment type="catalytic activity">
    <reaction evidence="13">
        <text>L-tyrosyl-[protein] + ATP = O-phospho-L-tyrosyl-[protein] + ADP + H(+)</text>
        <dbReference type="Rhea" id="RHEA:10596"/>
        <dbReference type="Rhea" id="RHEA-COMP:10136"/>
        <dbReference type="Rhea" id="RHEA-COMP:20101"/>
        <dbReference type="ChEBI" id="CHEBI:15378"/>
        <dbReference type="ChEBI" id="CHEBI:30616"/>
        <dbReference type="ChEBI" id="CHEBI:46858"/>
        <dbReference type="ChEBI" id="CHEBI:61978"/>
        <dbReference type="ChEBI" id="CHEBI:456216"/>
    </reaction>
</comment>
<evidence type="ECO:0000256" key="14">
    <source>
        <dbReference type="SAM" id="Phobius"/>
    </source>
</evidence>
<dbReference type="InterPro" id="IPR005702">
    <property type="entry name" value="Wzc-like_C"/>
</dbReference>
<proteinExistence type="inferred from homology"/>
<accession>A0A1T5ISH1</accession>
<dbReference type="GO" id="GO:0005524">
    <property type="term" value="F:ATP binding"/>
    <property type="evidence" value="ECO:0007669"/>
    <property type="project" value="UniProtKB-KW"/>
</dbReference>
<dbReference type="InterPro" id="IPR025669">
    <property type="entry name" value="AAA_dom"/>
</dbReference>
<sequence>MATQLMTRPLTPAPELSVTRDDDVDLPTLVATLGENKRLILLGTAGFFLASLLYLAVVTPTYEANAVVQVENRPAIPPGVNTTAAMQGPLPVAAPGTTEVQLLTSRRVLGEAMQQLDLDIDIKPVRLPLVGDFIARRYQASHPGTLASPWLGMQGYGWGGEDLQIGKFEVPRDLIGAPLSLVAGQAGRYILTTSDGRVLVQGRAGSTTQSNGVTLQVEKLAAHPGMRFDVTRRDPNTVMAQLKQDISATEQGRNSGVINLTYANADPERARQVLDEVTTAYVQQNVQRTSAEAASRLKFVTEQLPKVRDELAKAQAALNAFQTRTQTLDVAVQNRALLDQSIALDSSIQQLRIQMTEVANRFTPSHPTYKALQQQINQFQGERNGLQGQIKHLPDTQQGLFRLNRDVEVTNATYATLLDQAQQLNIAKASAVGNARVIDPAAVNLNSPAWPKPIPVLLAGTAIGAVLMIALALMRQLFRRGVEDPVDIELLGLPVYASIPFSERGRELTQSRHHHRKDRRQRLLALSAPTDLAMEALRTLRTSLHFARMKTRNNLLMITAPSPGVGKTFVCANLAVTIAQTGQRVLLIDADMRRGTLHDAVGVRWENGLSDLILGRIELDEAIRKVQGAENLSFISRGAIPSTPSELLMHDNFDAMLKTVAKEFDIVLIDTPPVLAVTDAAVIGQHAGTSLLVVRFGLNQQREIALAKQRLEQNGVEVKGAIFNGVEKRGAGTYAYTYYEYLPAPKAARAR</sequence>
<keyword evidence="4" id="KW-0997">Cell inner membrane</keyword>
<evidence type="ECO:0000256" key="12">
    <source>
        <dbReference type="ARBA" id="ARBA00023137"/>
    </source>
</evidence>
<name>A0A1T5ISH1_9GAMM</name>
<keyword evidence="5" id="KW-0808">Transferase</keyword>
<keyword evidence="6 14" id="KW-0812">Transmembrane</keyword>
<evidence type="ECO:0000259" key="15">
    <source>
        <dbReference type="Pfam" id="PF02706"/>
    </source>
</evidence>
<protein>
    <submittedName>
        <fullName evidence="18">Tyrosine-protein kinase Etk/Wzc</fullName>
    </submittedName>
</protein>
<dbReference type="EMBL" id="FUZV01000001">
    <property type="protein sequence ID" value="SKC42121.1"/>
    <property type="molecule type" value="Genomic_DNA"/>
</dbReference>
<dbReference type="GO" id="GO:0004713">
    <property type="term" value="F:protein tyrosine kinase activity"/>
    <property type="evidence" value="ECO:0007669"/>
    <property type="project" value="UniProtKB-KW"/>
</dbReference>
<keyword evidence="3" id="KW-1003">Cell membrane</keyword>
<feature type="domain" description="Tyrosine-protein kinase G-rich" evidence="17">
    <location>
        <begin position="395"/>
        <end position="476"/>
    </location>
</feature>
<evidence type="ECO:0000313" key="18">
    <source>
        <dbReference type="EMBL" id="SKC42121.1"/>
    </source>
</evidence>
<comment type="similarity">
    <text evidence="2">Belongs to the etk/wzc family.</text>
</comment>